<keyword evidence="2 7" id="KW-0813">Transport</keyword>
<evidence type="ECO:0000256" key="1">
    <source>
        <dbReference type="ARBA" id="ARBA00004651"/>
    </source>
</evidence>
<dbReference type="AlphaFoldDB" id="A0A6S6RAE6"/>
<dbReference type="GO" id="GO:0055085">
    <property type="term" value="P:transmembrane transport"/>
    <property type="evidence" value="ECO:0007669"/>
    <property type="project" value="InterPro"/>
</dbReference>
<dbReference type="Gene3D" id="1.10.3720.10">
    <property type="entry name" value="MetI-like"/>
    <property type="match status" value="1"/>
</dbReference>
<dbReference type="PANTHER" id="PTHR43386:SF1">
    <property type="entry name" value="D,D-DIPEPTIDE TRANSPORT SYSTEM PERMEASE PROTEIN DDPC-RELATED"/>
    <property type="match status" value="1"/>
</dbReference>
<comment type="similarity">
    <text evidence="7">Belongs to the binding-protein-dependent transport system permease family.</text>
</comment>
<evidence type="ECO:0000313" key="9">
    <source>
        <dbReference type="Proteomes" id="UP000515561"/>
    </source>
</evidence>
<feature type="transmembrane region" description="Helical" evidence="7">
    <location>
        <begin position="235"/>
        <end position="260"/>
    </location>
</feature>
<sequence>MNIRKNHKQVSRVVGVVLVSLVALFVLIGIFYTPYDPNEMNSTLKNAAPTFSHPFGTDNFGRDILSRVMTGAKTTFFVAISTIIIGGGIGTFIGALTGYYGGLLDEIIMRVNDGIASFPSILLALIFVSVAGAGKYNVILALGIIFVPSFARVIRSEFIQYKEMDFVKNAKLMGARDFRVMFVHILPNTRPILLSSLTIGFNNAVLAEAGMSYLQLGVQPPDASLGRMLSEAQSFLFNAPWYALAPGFMIVITVLGFSLINES</sequence>
<evidence type="ECO:0000256" key="3">
    <source>
        <dbReference type="ARBA" id="ARBA00022475"/>
    </source>
</evidence>
<evidence type="ECO:0000256" key="2">
    <source>
        <dbReference type="ARBA" id="ARBA00022448"/>
    </source>
</evidence>
<dbReference type="Proteomes" id="UP000515561">
    <property type="component" value="Chromosome"/>
</dbReference>
<dbReference type="GO" id="GO:0005886">
    <property type="term" value="C:plasma membrane"/>
    <property type="evidence" value="ECO:0007669"/>
    <property type="project" value="UniProtKB-SubCell"/>
</dbReference>
<dbReference type="EMBL" id="AP023367">
    <property type="protein sequence ID" value="BCJ96450.1"/>
    <property type="molecule type" value="Genomic_DNA"/>
</dbReference>
<dbReference type="PANTHER" id="PTHR43386">
    <property type="entry name" value="OLIGOPEPTIDE TRANSPORT SYSTEM PERMEASE PROTEIN APPC"/>
    <property type="match status" value="1"/>
</dbReference>
<dbReference type="KEGG" id="acel:acsn021_40190"/>
<dbReference type="PROSITE" id="PS50928">
    <property type="entry name" value="ABC_TM1"/>
    <property type="match status" value="1"/>
</dbReference>
<dbReference type="SUPFAM" id="SSF161098">
    <property type="entry name" value="MetI-like"/>
    <property type="match status" value="1"/>
</dbReference>
<evidence type="ECO:0000256" key="4">
    <source>
        <dbReference type="ARBA" id="ARBA00022692"/>
    </source>
</evidence>
<dbReference type="InterPro" id="IPR035906">
    <property type="entry name" value="MetI-like_sf"/>
</dbReference>
<dbReference type="InterPro" id="IPR000515">
    <property type="entry name" value="MetI-like"/>
</dbReference>
<feature type="transmembrane region" description="Helical" evidence="7">
    <location>
        <begin position="12"/>
        <end position="32"/>
    </location>
</feature>
<dbReference type="Pfam" id="PF00528">
    <property type="entry name" value="BPD_transp_1"/>
    <property type="match status" value="1"/>
</dbReference>
<feature type="transmembrane region" description="Helical" evidence="7">
    <location>
        <begin position="111"/>
        <end position="130"/>
    </location>
</feature>
<dbReference type="InterPro" id="IPR050366">
    <property type="entry name" value="BP-dependent_transpt_permease"/>
</dbReference>
<evidence type="ECO:0000313" key="8">
    <source>
        <dbReference type="EMBL" id="BCJ96450.1"/>
    </source>
</evidence>
<keyword evidence="5 7" id="KW-1133">Transmembrane helix</keyword>
<keyword evidence="3" id="KW-1003">Cell membrane</keyword>
<evidence type="ECO:0000256" key="7">
    <source>
        <dbReference type="RuleBase" id="RU363032"/>
    </source>
</evidence>
<evidence type="ECO:0000256" key="6">
    <source>
        <dbReference type="ARBA" id="ARBA00023136"/>
    </source>
</evidence>
<protein>
    <submittedName>
        <fullName evidence="8">Diguanylate cyclase</fullName>
    </submittedName>
</protein>
<gene>
    <name evidence="8" type="ORF">acsn021_40190</name>
</gene>
<feature type="transmembrane region" description="Helical" evidence="7">
    <location>
        <begin position="136"/>
        <end position="154"/>
    </location>
</feature>
<feature type="transmembrane region" description="Helical" evidence="7">
    <location>
        <begin position="76"/>
        <end position="99"/>
    </location>
</feature>
<dbReference type="CDD" id="cd06261">
    <property type="entry name" value="TM_PBP2"/>
    <property type="match status" value="1"/>
</dbReference>
<keyword evidence="9" id="KW-1185">Reference proteome</keyword>
<reference evidence="8 9" key="1">
    <citation type="journal article" date="2016" name="Int. J. Syst. Evol. Microbiol.">
        <title>Descriptions of Anaerotaenia torta gen. nov., sp. nov. and Anaerocolumna cellulosilytica gen. nov., sp. nov. isolated from a methanogenic reactor of cattle waste.</title>
        <authorList>
            <person name="Uek A."/>
            <person name="Ohtaki Y."/>
            <person name="Kaku N."/>
            <person name="Ueki K."/>
        </authorList>
    </citation>
    <scope>NUCLEOTIDE SEQUENCE [LARGE SCALE GENOMIC DNA]</scope>
    <source>
        <strain evidence="8 9">SN021</strain>
    </source>
</reference>
<comment type="subcellular location">
    <subcellularLocation>
        <location evidence="1 7">Cell membrane</location>
        <topology evidence="1 7">Multi-pass membrane protein</topology>
    </subcellularLocation>
</comment>
<name>A0A6S6RAE6_9FIRM</name>
<accession>A0A6S6RAE6</accession>
<keyword evidence="6 7" id="KW-0472">Membrane</keyword>
<evidence type="ECO:0000256" key="5">
    <source>
        <dbReference type="ARBA" id="ARBA00022989"/>
    </source>
</evidence>
<organism evidence="8 9">
    <name type="scientific">Anaerocolumna cellulosilytica</name>
    <dbReference type="NCBI Taxonomy" id="433286"/>
    <lineage>
        <taxon>Bacteria</taxon>
        <taxon>Bacillati</taxon>
        <taxon>Bacillota</taxon>
        <taxon>Clostridia</taxon>
        <taxon>Lachnospirales</taxon>
        <taxon>Lachnospiraceae</taxon>
        <taxon>Anaerocolumna</taxon>
    </lineage>
</organism>
<proteinExistence type="inferred from homology"/>
<keyword evidence="4 7" id="KW-0812">Transmembrane</keyword>